<evidence type="ECO:0000313" key="3">
    <source>
        <dbReference type="Proteomes" id="UP000541535"/>
    </source>
</evidence>
<protein>
    <submittedName>
        <fullName evidence="2">FtsZ-binding cell division protein ZapB</fullName>
    </submittedName>
</protein>
<keyword evidence="3" id="KW-1185">Reference proteome</keyword>
<sequence>MSVSFDRRRTGLRLPGRHKKKIVDRRGIRLTRLNLPPYSCGMISDFQELSDKIDQLAELTQTLRRENSQLRQANAALVADNVGYMRRLSEAHERVSTLLAKIPAHDTVAEVDAAPKGEQ</sequence>
<feature type="coiled-coil region" evidence="1">
    <location>
        <begin position="46"/>
        <end position="76"/>
    </location>
</feature>
<name>A0A7W5B7C6_9BURK</name>
<gene>
    <name evidence="2" type="ORF">FHS03_000928</name>
</gene>
<dbReference type="GO" id="GO:0051301">
    <property type="term" value="P:cell division"/>
    <property type="evidence" value="ECO:0007669"/>
    <property type="project" value="UniProtKB-KW"/>
</dbReference>
<keyword evidence="1" id="KW-0175">Coiled coil</keyword>
<comment type="caution">
    <text evidence="2">The sequence shown here is derived from an EMBL/GenBank/DDBJ whole genome shotgun (WGS) entry which is preliminary data.</text>
</comment>
<dbReference type="RefSeq" id="WP_307729522.1">
    <property type="nucleotide sequence ID" value="NZ_JACHXD010000002.1"/>
</dbReference>
<reference evidence="2 3" key="1">
    <citation type="submission" date="2020-08" db="EMBL/GenBank/DDBJ databases">
        <title>Genomic Encyclopedia of Type Strains, Phase III (KMG-III): the genomes of soil and plant-associated and newly described type strains.</title>
        <authorList>
            <person name="Whitman W."/>
        </authorList>
    </citation>
    <scope>NUCLEOTIDE SEQUENCE [LARGE SCALE GENOMIC DNA]</scope>
    <source>
        <strain evidence="2 3">CECT 8897</strain>
    </source>
</reference>
<accession>A0A7W5B7C6</accession>
<dbReference type="Proteomes" id="UP000541535">
    <property type="component" value="Unassembled WGS sequence"/>
</dbReference>
<proteinExistence type="predicted"/>
<keyword evidence="2" id="KW-0131">Cell cycle</keyword>
<dbReference type="AlphaFoldDB" id="A0A7W5B7C6"/>
<evidence type="ECO:0000256" key="1">
    <source>
        <dbReference type="SAM" id="Coils"/>
    </source>
</evidence>
<dbReference type="Gene3D" id="1.20.5.340">
    <property type="match status" value="1"/>
</dbReference>
<evidence type="ECO:0000313" key="2">
    <source>
        <dbReference type="EMBL" id="MBB3117902.1"/>
    </source>
</evidence>
<keyword evidence="2" id="KW-0132">Cell division</keyword>
<organism evidence="2 3">
    <name type="scientific">Pseudoduganella violacea</name>
    <dbReference type="NCBI Taxonomy" id="1715466"/>
    <lineage>
        <taxon>Bacteria</taxon>
        <taxon>Pseudomonadati</taxon>
        <taxon>Pseudomonadota</taxon>
        <taxon>Betaproteobacteria</taxon>
        <taxon>Burkholderiales</taxon>
        <taxon>Oxalobacteraceae</taxon>
        <taxon>Telluria group</taxon>
        <taxon>Pseudoduganella</taxon>
    </lineage>
</organism>
<dbReference type="EMBL" id="JACHXD010000002">
    <property type="protein sequence ID" value="MBB3117902.1"/>
    <property type="molecule type" value="Genomic_DNA"/>
</dbReference>